<protein>
    <submittedName>
        <fullName evidence="5">Uncharacterized protein</fullName>
    </submittedName>
</protein>
<reference evidence="5" key="1">
    <citation type="submission" date="2019-07" db="EMBL/GenBank/DDBJ databases">
        <authorList>
            <person name="Weber M."/>
            <person name="Kostadinov I."/>
            <person name="Kostadinov D I."/>
        </authorList>
    </citation>
    <scope>NUCLEOTIDE SEQUENCE</scope>
    <source>
        <strain evidence="5">Gfbio:sag-sample-m06:053724c1-46a9-4a36-b237-ea2bf867836b</strain>
    </source>
</reference>
<feature type="transmembrane region" description="Helical" evidence="4">
    <location>
        <begin position="42"/>
        <end position="67"/>
    </location>
</feature>
<dbReference type="PANTHER" id="PTHR44858">
    <property type="entry name" value="TETRATRICOPEPTIDE REPEAT PROTEIN 6"/>
    <property type="match status" value="1"/>
</dbReference>
<dbReference type="InterPro" id="IPR019734">
    <property type="entry name" value="TPR_rpt"/>
</dbReference>
<proteinExistence type="predicted"/>
<dbReference type="EMBL" id="LR633967">
    <property type="protein sequence ID" value="VUX56406.1"/>
    <property type="molecule type" value="Genomic_DNA"/>
</dbReference>
<accession>A0A7D9D3P7</accession>
<dbReference type="Gene3D" id="1.25.40.10">
    <property type="entry name" value="Tetratricopeptide repeat domain"/>
    <property type="match status" value="2"/>
</dbReference>
<feature type="transmembrane region" description="Helical" evidence="4">
    <location>
        <begin position="88"/>
        <end position="105"/>
    </location>
</feature>
<dbReference type="PROSITE" id="PS50005">
    <property type="entry name" value="TPR"/>
    <property type="match status" value="2"/>
</dbReference>
<sequence>MSFLGEINRRKIFQVAAVYLVVAWLIMQVVDVVNEPLSLPDWFDTVVILFLAIGFPIAMILSWAFNITPHGVVRDAGGPNAKSGGRRIEYVLLGLLVAAVGWIGYREINPPVSNGREILANSIAILPCANLSPDPDNAYFSAGIHGEILNQLDKIQELNVIARTSVLQYADAARPITEIAQELNVGNVMDCSVSYAENRVAVSVQLIDAETGVNLWSERYNEKLADVFDIQSDIAIRIAIALEAKLLPGERESIEERPTNSPEAYANYLRALELFWVAGEPSSPPSRLSDLLSYLDRAIDLDSEFSLAYARRAWTYLFFLTGEFSEEDWDQRRDELKELIRADAERALELDSSLGLAQAALGRLYWFNWQEVEAEAAFEEALRLSPNNLEALVWYTYSMLGRNDLREKMLARAERVVQLDPNNGNARFSLGQQLLVVGQFERAAEEFRRTVELAPTQAGPYIWLARPEAALGNRDSALEQLRLAEQFMPPETDSLLRAELLWGYGLLGQSDDAERVFRELEILSADRHIGPEVWAVAYLGLRDVDRAIEAFNAAVDDLSLVKMPFSFDIVTLNSFEDTLLEQPEFEDVLKRLEARE</sequence>
<evidence type="ECO:0000256" key="1">
    <source>
        <dbReference type="ARBA" id="ARBA00022737"/>
    </source>
</evidence>
<organism evidence="5">
    <name type="scientific">uncultured Woeseiaceae bacterium</name>
    <dbReference type="NCBI Taxonomy" id="1983305"/>
    <lineage>
        <taxon>Bacteria</taxon>
        <taxon>Pseudomonadati</taxon>
        <taxon>Pseudomonadota</taxon>
        <taxon>Gammaproteobacteria</taxon>
        <taxon>Woeseiales</taxon>
        <taxon>Woeseiaceae</taxon>
        <taxon>environmental samples</taxon>
    </lineage>
</organism>
<dbReference type="PANTHER" id="PTHR44858:SF1">
    <property type="entry name" value="UDP-N-ACETYLGLUCOSAMINE--PEPTIDE N-ACETYLGLUCOSAMINYLTRANSFERASE SPINDLY-RELATED"/>
    <property type="match status" value="1"/>
</dbReference>
<name>A0A7D9D3P7_9GAMM</name>
<keyword evidence="2 3" id="KW-0802">TPR repeat</keyword>
<evidence type="ECO:0000256" key="4">
    <source>
        <dbReference type="SAM" id="Phobius"/>
    </source>
</evidence>
<keyword evidence="4" id="KW-1133">Transmembrane helix</keyword>
<keyword evidence="1" id="KW-0677">Repeat</keyword>
<dbReference type="InterPro" id="IPR050498">
    <property type="entry name" value="Ycf3"/>
</dbReference>
<dbReference type="AlphaFoldDB" id="A0A7D9D3P7"/>
<feature type="repeat" description="TPR" evidence="3">
    <location>
        <begin position="355"/>
        <end position="388"/>
    </location>
</feature>
<gene>
    <name evidence="5" type="ORF">JTBM06_V1_830001</name>
</gene>
<feature type="repeat" description="TPR" evidence="3">
    <location>
        <begin position="424"/>
        <end position="457"/>
    </location>
</feature>
<evidence type="ECO:0000256" key="3">
    <source>
        <dbReference type="PROSITE-ProRule" id="PRU00339"/>
    </source>
</evidence>
<dbReference type="Gene3D" id="3.40.50.10070">
    <property type="entry name" value="TolB, N-terminal domain"/>
    <property type="match status" value="1"/>
</dbReference>
<evidence type="ECO:0000313" key="5">
    <source>
        <dbReference type="EMBL" id="VUX56406.1"/>
    </source>
</evidence>
<keyword evidence="4" id="KW-0472">Membrane</keyword>
<dbReference type="SUPFAM" id="SSF48452">
    <property type="entry name" value="TPR-like"/>
    <property type="match status" value="1"/>
</dbReference>
<feature type="transmembrane region" description="Helical" evidence="4">
    <location>
        <begin position="12"/>
        <end position="30"/>
    </location>
</feature>
<keyword evidence="4" id="KW-0812">Transmembrane</keyword>
<evidence type="ECO:0000256" key="2">
    <source>
        <dbReference type="ARBA" id="ARBA00022803"/>
    </source>
</evidence>
<dbReference type="SMART" id="SM00028">
    <property type="entry name" value="TPR"/>
    <property type="match status" value="2"/>
</dbReference>
<dbReference type="InterPro" id="IPR011990">
    <property type="entry name" value="TPR-like_helical_dom_sf"/>
</dbReference>